<dbReference type="AlphaFoldDB" id="A0A1C3E4D1"/>
<proteinExistence type="predicted"/>
<accession>A0A1C3E4D1</accession>
<keyword evidence="1" id="KW-1133">Transmembrane helix</keyword>
<evidence type="ECO:0000313" key="2">
    <source>
        <dbReference type="EMBL" id="ODA28090.1"/>
    </source>
</evidence>
<organism evidence="2 3">
    <name type="scientific">Planctopirus hydrillae</name>
    <dbReference type="NCBI Taxonomy" id="1841610"/>
    <lineage>
        <taxon>Bacteria</taxon>
        <taxon>Pseudomonadati</taxon>
        <taxon>Planctomycetota</taxon>
        <taxon>Planctomycetia</taxon>
        <taxon>Planctomycetales</taxon>
        <taxon>Planctomycetaceae</taxon>
        <taxon>Planctopirus</taxon>
    </lineage>
</organism>
<sequence>MHFDHQPVNESAPQSLASQQGNARLGMRLFIFYTSLYSLFVAISAFSFSSLAIPLFGVPAAVTAGFGLILGAIVLAVLYARACTSE</sequence>
<protein>
    <recommendedName>
        <fullName evidence="4">DUF485 domain-containing protein</fullName>
    </recommendedName>
</protein>
<keyword evidence="1" id="KW-0472">Membrane</keyword>
<dbReference type="STRING" id="1841610.A6X21_14625"/>
<keyword evidence="3" id="KW-1185">Reference proteome</keyword>
<comment type="caution">
    <text evidence="2">The sequence shown here is derived from an EMBL/GenBank/DDBJ whole genome shotgun (WGS) entry which is preliminary data.</text>
</comment>
<evidence type="ECO:0008006" key="4">
    <source>
        <dbReference type="Google" id="ProtNLM"/>
    </source>
</evidence>
<feature type="transmembrane region" description="Helical" evidence="1">
    <location>
        <begin position="59"/>
        <end position="80"/>
    </location>
</feature>
<dbReference type="EMBL" id="LYDR01000158">
    <property type="protein sequence ID" value="ODA28090.1"/>
    <property type="molecule type" value="Genomic_DNA"/>
</dbReference>
<evidence type="ECO:0000313" key="3">
    <source>
        <dbReference type="Proteomes" id="UP000094828"/>
    </source>
</evidence>
<dbReference type="RefSeq" id="WP_068853285.1">
    <property type="nucleotide sequence ID" value="NZ_LYDR01000158.1"/>
</dbReference>
<evidence type="ECO:0000256" key="1">
    <source>
        <dbReference type="SAM" id="Phobius"/>
    </source>
</evidence>
<name>A0A1C3E4D1_9PLAN</name>
<gene>
    <name evidence="2" type="ORF">A6X21_14625</name>
</gene>
<dbReference type="Pfam" id="PF04341">
    <property type="entry name" value="DUF485"/>
    <property type="match status" value="1"/>
</dbReference>
<dbReference type="InterPro" id="IPR007436">
    <property type="entry name" value="DUF485"/>
</dbReference>
<dbReference type="Proteomes" id="UP000094828">
    <property type="component" value="Unassembled WGS sequence"/>
</dbReference>
<reference evidence="2 3" key="1">
    <citation type="submission" date="2016-05" db="EMBL/GenBank/DDBJ databases">
        <title>Genomic and physiological characterization of Planctopirus sp. isolated from fresh water lake.</title>
        <authorList>
            <person name="Subhash Y."/>
            <person name="Ramana C."/>
        </authorList>
    </citation>
    <scope>NUCLEOTIDE SEQUENCE [LARGE SCALE GENOMIC DNA]</scope>
    <source>
        <strain evidence="2 3">JC280</strain>
    </source>
</reference>
<feature type="transmembrane region" description="Helical" evidence="1">
    <location>
        <begin position="30"/>
        <end position="53"/>
    </location>
</feature>
<keyword evidence="1" id="KW-0812">Transmembrane</keyword>
<dbReference type="OrthoDB" id="215503at2"/>